<dbReference type="Proteomes" id="UP001358417">
    <property type="component" value="Unassembled WGS sequence"/>
</dbReference>
<dbReference type="Gene3D" id="3.50.50.60">
    <property type="entry name" value="FAD/NAD(P)-binding domain"/>
    <property type="match status" value="1"/>
</dbReference>
<dbReference type="GeneID" id="89978957"/>
<keyword evidence="1" id="KW-0560">Oxidoreductase</keyword>
<dbReference type="AlphaFoldDB" id="A0AAV9NHW4"/>
<sequence length="646" mass="73159">MAPSAIIEPPAPKELSRVQNAPLAYRNDTLEKPVADDYMYAFKYNFPLPTFGKGKDILDFSNDDEREKEEIAQRFMRTLELISQSRDSAAFAELFLDCGVWRDKIAFTWEYRSFNTPQNIEQAAKDLFPRTPTSNYKLIEPAPSIQRPYPDIAWLQIVYAFDTNLIGASGVLNLIKTKDGFKIWTLHTAIESLIGHPEIPNRDGHMIGDKSWHDQRIEDDNLELVEPEVIVVGGGHCGLHIAARLKALGIDALVVERNQRIGDNWRNRYEYLSLHLPHWADHFPYFPFPDHWPTYTPAGKMGDWLEWYASAMEITTWTDSSVVEASQADTGEWEVTIQRGTGDYKYTRTFRPSQVIIATSLAGMPFVPNIPGVENFKGTVRHSTQHDSAREWVGKKVLVVGTSSSGFDTAYDFARRNVDVTFLQRSPTYLMSLDESVPRILAPLYEPKNHRKPDLDSADRLNYSMPVGPAEELNRRVAQDIWNADVELIAEMERAGFRVWRGQRDTGSHTLGYTKNGGFYFDAGACKAIINGKIKVEQGYPVAFTEDSIVLNGNREQQYDLVVLATGFSNTIDSVRNIVGEKIASRCNPIWGMDEEGELNTAWKTSGVPGLWLMVGTFQHGRYHSKKLALRIKAILEGKAPEPYLR</sequence>
<comment type="caution">
    <text evidence="2">The sequence shown here is derived from an EMBL/GenBank/DDBJ whole genome shotgun (WGS) entry which is preliminary data.</text>
</comment>
<gene>
    <name evidence="2" type="ORF">LTR84_010802</name>
</gene>
<dbReference type="GO" id="GO:0050660">
    <property type="term" value="F:flavin adenine dinucleotide binding"/>
    <property type="evidence" value="ECO:0007669"/>
    <property type="project" value="TreeGrafter"/>
</dbReference>
<dbReference type="Pfam" id="PF13738">
    <property type="entry name" value="Pyr_redox_3"/>
    <property type="match status" value="1"/>
</dbReference>
<accession>A0AAV9NHW4</accession>
<protein>
    <recommendedName>
        <fullName evidence="4">FAD/NAD(P)-binding domain-containing protein</fullName>
    </recommendedName>
</protein>
<reference evidence="2 3" key="1">
    <citation type="submission" date="2023-08" db="EMBL/GenBank/DDBJ databases">
        <title>Black Yeasts Isolated from many extreme environments.</title>
        <authorList>
            <person name="Coleine C."/>
            <person name="Stajich J.E."/>
            <person name="Selbmann L."/>
        </authorList>
    </citation>
    <scope>NUCLEOTIDE SEQUENCE [LARGE SCALE GENOMIC DNA]</scope>
    <source>
        <strain evidence="2 3">CCFEE 5792</strain>
    </source>
</reference>
<evidence type="ECO:0000256" key="1">
    <source>
        <dbReference type="ARBA" id="ARBA00023002"/>
    </source>
</evidence>
<evidence type="ECO:0000313" key="3">
    <source>
        <dbReference type="Proteomes" id="UP001358417"/>
    </source>
</evidence>
<dbReference type="PRINTS" id="PR00411">
    <property type="entry name" value="PNDRDTASEI"/>
</dbReference>
<keyword evidence="3" id="KW-1185">Reference proteome</keyword>
<proteinExistence type="predicted"/>
<dbReference type="EMBL" id="JAVRRD010000005">
    <property type="protein sequence ID" value="KAK5058539.1"/>
    <property type="molecule type" value="Genomic_DNA"/>
</dbReference>
<evidence type="ECO:0000313" key="2">
    <source>
        <dbReference type="EMBL" id="KAK5058539.1"/>
    </source>
</evidence>
<dbReference type="SUPFAM" id="SSF51905">
    <property type="entry name" value="FAD/NAD(P)-binding domain"/>
    <property type="match status" value="2"/>
</dbReference>
<dbReference type="GO" id="GO:0004497">
    <property type="term" value="F:monooxygenase activity"/>
    <property type="evidence" value="ECO:0007669"/>
    <property type="project" value="TreeGrafter"/>
</dbReference>
<dbReference type="InterPro" id="IPR036188">
    <property type="entry name" value="FAD/NAD-bd_sf"/>
</dbReference>
<dbReference type="PANTHER" id="PTHR43539:SF26">
    <property type="entry name" value="MONOOXYGENASE, PUTATIVE-RELATED"/>
    <property type="match status" value="1"/>
</dbReference>
<name>A0AAV9NHW4_9EURO</name>
<dbReference type="RefSeq" id="XP_064709062.1">
    <property type="nucleotide sequence ID" value="XM_064854336.1"/>
</dbReference>
<organism evidence="2 3">
    <name type="scientific">Exophiala bonariae</name>
    <dbReference type="NCBI Taxonomy" id="1690606"/>
    <lineage>
        <taxon>Eukaryota</taxon>
        <taxon>Fungi</taxon>
        <taxon>Dikarya</taxon>
        <taxon>Ascomycota</taxon>
        <taxon>Pezizomycotina</taxon>
        <taxon>Eurotiomycetes</taxon>
        <taxon>Chaetothyriomycetidae</taxon>
        <taxon>Chaetothyriales</taxon>
        <taxon>Herpotrichiellaceae</taxon>
        <taxon>Exophiala</taxon>
    </lineage>
</organism>
<dbReference type="PANTHER" id="PTHR43539">
    <property type="entry name" value="FLAVIN-BINDING MONOOXYGENASE-LIKE PROTEIN (AFU_ORTHOLOGUE AFUA_4G09220)"/>
    <property type="match status" value="1"/>
</dbReference>
<dbReference type="InterPro" id="IPR050982">
    <property type="entry name" value="Auxin_biosynth/cation_transpt"/>
</dbReference>
<evidence type="ECO:0008006" key="4">
    <source>
        <dbReference type="Google" id="ProtNLM"/>
    </source>
</evidence>